<organism evidence="2 3">
    <name type="scientific">Anaeromassilibacillus senegalensis</name>
    <dbReference type="NCBI Taxonomy" id="1673717"/>
    <lineage>
        <taxon>Bacteria</taxon>
        <taxon>Bacillati</taxon>
        <taxon>Bacillota</taxon>
        <taxon>Clostridia</taxon>
        <taxon>Eubacteriales</taxon>
        <taxon>Acutalibacteraceae</taxon>
        <taxon>Anaeromassilibacillus</taxon>
    </lineage>
</organism>
<name>A0ABS9CJ05_9FIRM</name>
<feature type="region of interest" description="Disordered" evidence="1">
    <location>
        <begin position="1"/>
        <end position="26"/>
    </location>
</feature>
<accession>A0ABS9CJ05</accession>
<evidence type="ECO:0000313" key="2">
    <source>
        <dbReference type="EMBL" id="MCF2651126.1"/>
    </source>
</evidence>
<dbReference type="EMBL" id="JAFBIT010000001">
    <property type="protein sequence ID" value="MCF2651126.1"/>
    <property type="molecule type" value="Genomic_DNA"/>
</dbReference>
<gene>
    <name evidence="2" type="ORF">JQM67_00680</name>
</gene>
<dbReference type="RefSeq" id="WP_235322069.1">
    <property type="nucleotide sequence ID" value="NZ_JAFBIT010000001.1"/>
</dbReference>
<comment type="caution">
    <text evidence="2">The sequence shown here is derived from an EMBL/GenBank/DDBJ whole genome shotgun (WGS) entry which is preliminary data.</text>
</comment>
<sequence>MKKKRFNHSSEKKAYRVKRISAPQRRETENRKEVLRLWGLWGSHFAA</sequence>
<dbReference type="Proteomes" id="UP001299220">
    <property type="component" value="Unassembled WGS sequence"/>
</dbReference>
<keyword evidence="3" id="KW-1185">Reference proteome</keyword>
<evidence type="ECO:0000313" key="3">
    <source>
        <dbReference type="Proteomes" id="UP001299220"/>
    </source>
</evidence>
<proteinExistence type="predicted"/>
<protein>
    <submittedName>
        <fullName evidence="2">Uncharacterized protein</fullName>
    </submittedName>
</protein>
<reference evidence="2 3" key="1">
    <citation type="submission" date="2020-12" db="EMBL/GenBank/DDBJ databases">
        <title>Whole genome sequences of gut porcine anaerobes.</title>
        <authorList>
            <person name="Kubasova T."/>
            <person name="Jahodarova E."/>
            <person name="Rychlik I."/>
        </authorList>
    </citation>
    <scope>NUCLEOTIDE SEQUENCE [LARGE SCALE GENOMIC DNA]</scope>
    <source>
        <strain evidence="2 3">An867</strain>
    </source>
</reference>
<evidence type="ECO:0000256" key="1">
    <source>
        <dbReference type="SAM" id="MobiDB-lite"/>
    </source>
</evidence>